<dbReference type="RefSeq" id="WP_186864748.1">
    <property type="nucleotide sequence ID" value="NZ_JACOPE010000001.1"/>
</dbReference>
<dbReference type="PANTHER" id="PTHR43273:SF3">
    <property type="entry name" value="ANAEROBIC SULFATASE-MATURATING ENZYME HOMOLOG ASLB-RELATED"/>
    <property type="match status" value="1"/>
</dbReference>
<evidence type="ECO:0000256" key="2">
    <source>
        <dbReference type="ARBA" id="ARBA00022691"/>
    </source>
</evidence>
<reference evidence="9 10" key="1">
    <citation type="submission" date="2020-08" db="EMBL/GenBank/DDBJ databases">
        <title>Genome public.</title>
        <authorList>
            <person name="Liu C."/>
            <person name="Sun Q."/>
        </authorList>
    </citation>
    <scope>NUCLEOTIDE SEQUENCE [LARGE SCALE GENOMIC DNA]</scope>
    <source>
        <strain evidence="9 10">NSJ-13</strain>
    </source>
</reference>
<dbReference type="PANTHER" id="PTHR43273">
    <property type="entry name" value="ANAEROBIC SULFATASE-MATURATING ENZYME HOMOLOG ASLB-RELATED"/>
    <property type="match status" value="1"/>
</dbReference>
<dbReference type="InterPro" id="IPR023867">
    <property type="entry name" value="Sulphatase_maturase_rSAM"/>
</dbReference>
<comment type="cofactor">
    <cofactor evidence="1">
        <name>[4Fe-4S] cluster</name>
        <dbReference type="ChEBI" id="CHEBI:49883"/>
    </cofactor>
</comment>
<keyword evidence="4" id="KW-0408">Iron</keyword>
<evidence type="ECO:0000256" key="5">
    <source>
        <dbReference type="ARBA" id="ARBA00023014"/>
    </source>
</evidence>
<keyword evidence="5" id="KW-0411">Iron-sulfur</keyword>
<dbReference type="SFLD" id="SFLDS00029">
    <property type="entry name" value="Radical_SAM"/>
    <property type="match status" value="1"/>
</dbReference>
<evidence type="ECO:0000256" key="3">
    <source>
        <dbReference type="ARBA" id="ARBA00022723"/>
    </source>
</evidence>
<gene>
    <name evidence="9" type="ORF">H8S40_05150</name>
</gene>
<dbReference type="SFLD" id="SFLDG01384">
    <property type="entry name" value="thioether_bond_formation_requi"/>
    <property type="match status" value="1"/>
</dbReference>
<comment type="caution">
    <text evidence="9">The sequence shown here is derived from an EMBL/GenBank/DDBJ whole genome shotgun (WGS) entry which is preliminary data.</text>
</comment>
<dbReference type="SFLD" id="SFLDF00289">
    <property type="entry name" value="anaerobic_Cys-type_sulfatase-m"/>
    <property type="match status" value="1"/>
</dbReference>
<accession>A0ABR7G7W7</accession>
<dbReference type="Proteomes" id="UP000631576">
    <property type="component" value="Unassembled WGS sequence"/>
</dbReference>
<dbReference type="Pfam" id="PF13186">
    <property type="entry name" value="SPASM"/>
    <property type="match status" value="1"/>
</dbReference>
<dbReference type="SFLD" id="SFLDG01072">
    <property type="entry name" value="dehydrogenase_like"/>
    <property type="match status" value="1"/>
</dbReference>
<sequence>MPAISVLIKPSSSLCNMSCDYCFYCDEAQKRTHKSYGFMTEETLKNVIRKTLLHAEGYISYAYQGGEPTLRGLDFYKQAIAFQKQYNKNNITISNSFQTNGYLLDKEWCKFFHENHFLVGLSIDGTREIHNIYRRTANNEDTFDRVVASAKLMDQYQVDYNILTVVTPQIAAHIRTIYSFYQKKGWNYQQYIACLDPLNEPHGNNPHSLSPEVYGQFLIDLFELWYSDLQQGKQPFIRQFENYVAIAMGYYPESCEQRGFCGIQNVVEADGSVYPCDFYVLDEYLLGNFNTDRIDVINQHRVDSGFIECSQKLDSNCKCCKYYPLCKGGCQRNRDYNKTSNSYQNYYCKSYQMFFQKNYTRIMDIADKIAKNRRTDFF</sequence>
<dbReference type="SUPFAM" id="SSF102114">
    <property type="entry name" value="Radical SAM enzymes"/>
    <property type="match status" value="1"/>
</dbReference>
<evidence type="ECO:0000313" key="9">
    <source>
        <dbReference type="EMBL" id="MBC5682960.1"/>
    </source>
</evidence>
<evidence type="ECO:0000256" key="1">
    <source>
        <dbReference type="ARBA" id="ARBA00001966"/>
    </source>
</evidence>
<keyword evidence="10" id="KW-1185">Reference proteome</keyword>
<evidence type="ECO:0000259" key="7">
    <source>
        <dbReference type="Pfam" id="PF04055"/>
    </source>
</evidence>
<protein>
    <submittedName>
        <fullName evidence="9">Anaerobic sulfatase maturase</fullName>
    </submittedName>
</protein>
<dbReference type="InterPro" id="IPR013785">
    <property type="entry name" value="Aldolase_TIM"/>
</dbReference>
<comment type="similarity">
    <text evidence="6">Belongs to the radical SAM superfamily. Anaerobic sulfatase-maturating enzyme family.</text>
</comment>
<organism evidence="9 10">
    <name type="scientific">Ruminococcus hominis</name>
    <dbReference type="NCBI Taxonomy" id="2763065"/>
    <lineage>
        <taxon>Bacteria</taxon>
        <taxon>Bacillati</taxon>
        <taxon>Bacillota</taxon>
        <taxon>Clostridia</taxon>
        <taxon>Eubacteriales</taxon>
        <taxon>Oscillospiraceae</taxon>
        <taxon>Ruminococcus</taxon>
    </lineage>
</organism>
<evidence type="ECO:0000256" key="6">
    <source>
        <dbReference type="ARBA" id="ARBA00023601"/>
    </source>
</evidence>
<dbReference type="Gene3D" id="3.20.20.70">
    <property type="entry name" value="Aldolase class I"/>
    <property type="match status" value="1"/>
</dbReference>
<dbReference type="SFLD" id="SFLDG01386">
    <property type="entry name" value="main_SPASM_domain-containing"/>
    <property type="match status" value="1"/>
</dbReference>
<dbReference type="InterPro" id="IPR034485">
    <property type="entry name" value="Anaerobic_Cys-type_sulfatase-m"/>
</dbReference>
<feature type="domain" description="Radical SAM core" evidence="7">
    <location>
        <begin position="14"/>
        <end position="167"/>
    </location>
</feature>
<proteinExistence type="inferred from homology"/>
<keyword evidence="2" id="KW-0949">S-adenosyl-L-methionine</keyword>
<evidence type="ECO:0000256" key="4">
    <source>
        <dbReference type="ARBA" id="ARBA00023004"/>
    </source>
</evidence>
<dbReference type="InterPro" id="IPR007197">
    <property type="entry name" value="rSAM"/>
</dbReference>
<dbReference type="NCBIfam" id="TIGR04085">
    <property type="entry name" value="rSAM_more_4Fe4S"/>
    <property type="match status" value="1"/>
</dbReference>
<dbReference type="CDD" id="cd01335">
    <property type="entry name" value="Radical_SAM"/>
    <property type="match status" value="1"/>
</dbReference>
<dbReference type="Pfam" id="PF04055">
    <property type="entry name" value="Radical_SAM"/>
    <property type="match status" value="1"/>
</dbReference>
<feature type="domain" description="4Fe4S-binding SPASM" evidence="8">
    <location>
        <begin position="264"/>
        <end position="321"/>
    </location>
</feature>
<name>A0ABR7G7W7_9FIRM</name>
<evidence type="ECO:0000259" key="8">
    <source>
        <dbReference type="Pfam" id="PF13186"/>
    </source>
</evidence>
<keyword evidence="3" id="KW-0479">Metal-binding</keyword>
<dbReference type="InterPro" id="IPR023885">
    <property type="entry name" value="4Fe4S-binding_SPASM_dom"/>
</dbReference>
<dbReference type="NCBIfam" id="TIGR03942">
    <property type="entry name" value="sulfatase_rSAM"/>
    <property type="match status" value="1"/>
</dbReference>
<dbReference type="EMBL" id="JACOPE010000001">
    <property type="protein sequence ID" value="MBC5682960.1"/>
    <property type="molecule type" value="Genomic_DNA"/>
</dbReference>
<dbReference type="SFLD" id="SFLDG01067">
    <property type="entry name" value="SPASM/twitch_domain_containing"/>
    <property type="match status" value="1"/>
</dbReference>
<evidence type="ECO:0000313" key="10">
    <source>
        <dbReference type="Proteomes" id="UP000631576"/>
    </source>
</evidence>
<dbReference type="InterPro" id="IPR058240">
    <property type="entry name" value="rSAM_sf"/>
</dbReference>